<comment type="caution">
    <text evidence="1">The sequence shown here is derived from an EMBL/GenBank/DDBJ whole genome shotgun (WGS) entry which is preliminary data.</text>
</comment>
<evidence type="ECO:0000313" key="1">
    <source>
        <dbReference type="EMBL" id="KKN24818.1"/>
    </source>
</evidence>
<gene>
    <name evidence="1" type="ORF">LCGC14_0891100</name>
</gene>
<proteinExistence type="predicted"/>
<organism evidence="1">
    <name type="scientific">marine sediment metagenome</name>
    <dbReference type="NCBI Taxonomy" id="412755"/>
    <lineage>
        <taxon>unclassified sequences</taxon>
        <taxon>metagenomes</taxon>
        <taxon>ecological metagenomes</taxon>
    </lineage>
</organism>
<dbReference type="EMBL" id="LAZR01002853">
    <property type="protein sequence ID" value="KKN24818.1"/>
    <property type="molecule type" value="Genomic_DNA"/>
</dbReference>
<sequence>MKTCPDCKSKTVKVGPPTLSGSFMLDQLIDCTNKDCLWCGVETKTLTRSEVKEMKRKEKEPKQLRLL</sequence>
<protein>
    <submittedName>
        <fullName evidence="1">Uncharacterized protein</fullName>
    </submittedName>
</protein>
<accession>A0A0F9S691</accession>
<dbReference type="AlphaFoldDB" id="A0A0F9S691"/>
<reference evidence="1" key="1">
    <citation type="journal article" date="2015" name="Nature">
        <title>Complex archaea that bridge the gap between prokaryotes and eukaryotes.</title>
        <authorList>
            <person name="Spang A."/>
            <person name="Saw J.H."/>
            <person name="Jorgensen S.L."/>
            <person name="Zaremba-Niedzwiedzka K."/>
            <person name="Martijn J."/>
            <person name="Lind A.E."/>
            <person name="van Eijk R."/>
            <person name="Schleper C."/>
            <person name="Guy L."/>
            <person name="Ettema T.J."/>
        </authorList>
    </citation>
    <scope>NUCLEOTIDE SEQUENCE</scope>
</reference>
<name>A0A0F9S691_9ZZZZ</name>